<dbReference type="OrthoDB" id="9787026at2"/>
<feature type="transmembrane region" description="Helical" evidence="6">
    <location>
        <begin position="150"/>
        <end position="174"/>
    </location>
</feature>
<evidence type="ECO:0000256" key="1">
    <source>
        <dbReference type="ARBA" id="ARBA00004651"/>
    </source>
</evidence>
<sequence length="467" mass="49778">MSRPQPIDAIEELRTARFGGFHLILVVSIMLAMIFDGYDTLNAAYVIHYTVKPWGLSHASTGLMVSSGLIGFLIGALAHGPVADRIGRRPVLLGALFGSGFLSLLTASLANAFGPFILLRFLTGIFLGVIMPLGTAYINEFAPARSANRVVAFAVGGLSLGGLFAALVGIYVTPHWGWHSLYWIGAAPLLLGALLFPLLPESVQYQVMRERHDDVARTLGKINPTRSYTGERFVRPRERASTAEMIGTVVGSRYRRTSIALWVCAFMILFCIYGLSGWLPSVMESRGNGFAASFSFLAIMQLAGIVGGVAVAFVCDRRRGDLARGLVVLMIVAAVAVVVVGVSTGAAVQLVFTGFAGFGIIGGQSVLDTLSAQTYPAHLRSTGTGMMFGVGRVGGILGPYLIGWLLDWTHGATSVVFVVMVVATSVAAITAVALVSFRRGISTMDRKDEYDGTLDDGRPGRLSADRH</sequence>
<keyword evidence="3 6" id="KW-1133">Transmembrane helix</keyword>
<feature type="transmembrane region" description="Helical" evidence="6">
    <location>
        <begin position="346"/>
        <end position="367"/>
    </location>
</feature>
<feature type="transmembrane region" description="Helical" evidence="6">
    <location>
        <begin position="90"/>
        <end position="110"/>
    </location>
</feature>
<dbReference type="Gene3D" id="1.20.1250.20">
    <property type="entry name" value="MFS general substrate transporter like domains"/>
    <property type="match status" value="1"/>
</dbReference>
<feature type="transmembrane region" description="Helical" evidence="6">
    <location>
        <begin position="116"/>
        <end position="138"/>
    </location>
</feature>
<feature type="transmembrane region" description="Helical" evidence="6">
    <location>
        <begin position="180"/>
        <end position="199"/>
    </location>
</feature>
<feature type="transmembrane region" description="Helical" evidence="6">
    <location>
        <begin position="291"/>
        <end position="315"/>
    </location>
</feature>
<dbReference type="InterPro" id="IPR011701">
    <property type="entry name" value="MFS"/>
</dbReference>
<feature type="domain" description="Major facilitator superfamily (MFS) profile" evidence="7">
    <location>
        <begin position="25"/>
        <end position="439"/>
    </location>
</feature>
<dbReference type="SUPFAM" id="SSF103473">
    <property type="entry name" value="MFS general substrate transporter"/>
    <property type="match status" value="1"/>
</dbReference>
<accession>A0A5C4M3B4</accession>
<evidence type="ECO:0000313" key="8">
    <source>
        <dbReference type="EMBL" id="TNC26924.1"/>
    </source>
</evidence>
<name>A0A5C4M3B4_9PSEU</name>
<feature type="transmembrane region" description="Helical" evidence="6">
    <location>
        <begin position="412"/>
        <end position="437"/>
    </location>
</feature>
<dbReference type="PROSITE" id="PS50850">
    <property type="entry name" value="MFS"/>
    <property type="match status" value="1"/>
</dbReference>
<gene>
    <name evidence="8" type="ORF">FG385_10845</name>
</gene>
<keyword evidence="4 6" id="KW-0472">Membrane</keyword>
<organism evidence="8 9">
    <name type="scientific">Amycolatopsis alkalitolerans</name>
    <dbReference type="NCBI Taxonomy" id="2547244"/>
    <lineage>
        <taxon>Bacteria</taxon>
        <taxon>Bacillati</taxon>
        <taxon>Actinomycetota</taxon>
        <taxon>Actinomycetes</taxon>
        <taxon>Pseudonocardiales</taxon>
        <taxon>Pseudonocardiaceae</taxon>
        <taxon>Amycolatopsis</taxon>
    </lineage>
</organism>
<dbReference type="Proteomes" id="UP000305546">
    <property type="component" value="Unassembled WGS sequence"/>
</dbReference>
<keyword evidence="2 6" id="KW-0812">Transmembrane</keyword>
<evidence type="ECO:0000256" key="2">
    <source>
        <dbReference type="ARBA" id="ARBA00022692"/>
    </source>
</evidence>
<dbReference type="GO" id="GO:0005886">
    <property type="term" value="C:plasma membrane"/>
    <property type="evidence" value="ECO:0007669"/>
    <property type="project" value="UniProtKB-SubCell"/>
</dbReference>
<reference evidence="8 9" key="1">
    <citation type="submission" date="2019-06" db="EMBL/GenBank/DDBJ databases">
        <title>Amycolatopsis alkalitolerans sp. nov., isolated from Gastrodia elata Blume.</title>
        <authorList>
            <person name="Narsing Rao M.P."/>
            <person name="Li W.J."/>
        </authorList>
    </citation>
    <scope>NUCLEOTIDE SEQUENCE [LARGE SCALE GENOMIC DNA]</scope>
    <source>
        <strain evidence="8 9">SYSUP0005</strain>
    </source>
</reference>
<evidence type="ECO:0000256" key="5">
    <source>
        <dbReference type="SAM" id="MobiDB-lite"/>
    </source>
</evidence>
<evidence type="ECO:0000259" key="7">
    <source>
        <dbReference type="PROSITE" id="PS50850"/>
    </source>
</evidence>
<dbReference type="InterPro" id="IPR020846">
    <property type="entry name" value="MFS_dom"/>
</dbReference>
<feature type="transmembrane region" description="Helical" evidence="6">
    <location>
        <begin position="259"/>
        <end position="279"/>
    </location>
</feature>
<feature type="transmembrane region" description="Helical" evidence="6">
    <location>
        <begin position="58"/>
        <end position="78"/>
    </location>
</feature>
<dbReference type="PANTHER" id="PTHR23508:SF10">
    <property type="entry name" value="CARBOXYLIC ACID TRANSPORTER PROTEIN HOMOLOG"/>
    <property type="match status" value="1"/>
</dbReference>
<dbReference type="InterPro" id="IPR036259">
    <property type="entry name" value="MFS_trans_sf"/>
</dbReference>
<evidence type="ECO:0000256" key="6">
    <source>
        <dbReference type="SAM" id="Phobius"/>
    </source>
</evidence>
<dbReference type="EMBL" id="VDFW01000007">
    <property type="protein sequence ID" value="TNC26924.1"/>
    <property type="molecule type" value="Genomic_DNA"/>
</dbReference>
<dbReference type="GO" id="GO:0046943">
    <property type="term" value="F:carboxylic acid transmembrane transporter activity"/>
    <property type="evidence" value="ECO:0007669"/>
    <property type="project" value="TreeGrafter"/>
</dbReference>
<feature type="transmembrane region" description="Helical" evidence="6">
    <location>
        <begin position="20"/>
        <end position="38"/>
    </location>
</feature>
<evidence type="ECO:0000256" key="4">
    <source>
        <dbReference type="ARBA" id="ARBA00023136"/>
    </source>
</evidence>
<dbReference type="RefSeq" id="WP_139096532.1">
    <property type="nucleotide sequence ID" value="NZ_VDFW01000007.1"/>
</dbReference>
<feature type="transmembrane region" description="Helical" evidence="6">
    <location>
        <begin position="322"/>
        <end position="340"/>
    </location>
</feature>
<evidence type="ECO:0000313" key="9">
    <source>
        <dbReference type="Proteomes" id="UP000305546"/>
    </source>
</evidence>
<feature type="region of interest" description="Disordered" evidence="5">
    <location>
        <begin position="448"/>
        <end position="467"/>
    </location>
</feature>
<keyword evidence="9" id="KW-1185">Reference proteome</keyword>
<protein>
    <submittedName>
        <fullName evidence="8">MFS transporter</fullName>
    </submittedName>
</protein>
<feature type="transmembrane region" description="Helical" evidence="6">
    <location>
        <begin position="387"/>
        <end position="406"/>
    </location>
</feature>
<comment type="caution">
    <text evidence="8">The sequence shown here is derived from an EMBL/GenBank/DDBJ whole genome shotgun (WGS) entry which is preliminary data.</text>
</comment>
<proteinExistence type="predicted"/>
<dbReference type="AlphaFoldDB" id="A0A5C4M3B4"/>
<comment type="subcellular location">
    <subcellularLocation>
        <location evidence="1">Cell membrane</location>
        <topology evidence="1">Multi-pass membrane protein</topology>
    </subcellularLocation>
</comment>
<dbReference type="Pfam" id="PF07690">
    <property type="entry name" value="MFS_1"/>
    <property type="match status" value="1"/>
</dbReference>
<dbReference type="PANTHER" id="PTHR23508">
    <property type="entry name" value="CARBOXYLIC ACID TRANSPORTER PROTEIN HOMOLOG"/>
    <property type="match status" value="1"/>
</dbReference>
<evidence type="ECO:0000256" key="3">
    <source>
        <dbReference type="ARBA" id="ARBA00022989"/>
    </source>
</evidence>